<dbReference type="OrthoDB" id="506498at2759"/>
<organism evidence="1 2">
    <name type="scientific">Bugula neritina</name>
    <name type="common">Brown bryozoan</name>
    <name type="synonym">Sertularia neritina</name>
    <dbReference type="NCBI Taxonomy" id="10212"/>
    <lineage>
        <taxon>Eukaryota</taxon>
        <taxon>Metazoa</taxon>
        <taxon>Spiralia</taxon>
        <taxon>Lophotrochozoa</taxon>
        <taxon>Bryozoa</taxon>
        <taxon>Gymnolaemata</taxon>
        <taxon>Cheilostomatida</taxon>
        <taxon>Flustrina</taxon>
        <taxon>Buguloidea</taxon>
        <taxon>Bugulidae</taxon>
        <taxon>Bugula</taxon>
    </lineage>
</organism>
<dbReference type="Proteomes" id="UP000593567">
    <property type="component" value="Unassembled WGS sequence"/>
</dbReference>
<evidence type="ECO:0000313" key="2">
    <source>
        <dbReference type="Proteomes" id="UP000593567"/>
    </source>
</evidence>
<dbReference type="AlphaFoldDB" id="A0A7J7KAC9"/>
<accession>A0A7J7KAC9</accession>
<evidence type="ECO:0000313" key="1">
    <source>
        <dbReference type="EMBL" id="KAF6035622.1"/>
    </source>
</evidence>
<keyword evidence="2" id="KW-1185">Reference proteome</keyword>
<reference evidence="1" key="1">
    <citation type="submission" date="2020-06" db="EMBL/GenBank/DDBJ databases">
        <title>Draft genome of Bugula neritina, a colonial animal packing powerful symbionts and potential medicines.</title>
        <authorList>
            <person name="Rayko M."/>
        </authorList>
    </citation>
    <scope>NUCLEOTIDE SEQUENCE [LARGE SCALE GENOMIC DNA]</scope>
    <source>
        <strain evidence="1">Kwan_BN1</strain>
    </source>
</reference>
<name>A0A7J7KAC9_BUGNE</name>
<gene>
    <name evidence="1" type="ORF">EB796_006062</name>
</gene>
<comment type="caution">
    <text evidence="1">The sequence shown here is derived from an EMBL/GenBank/DDBJ whole genome shotgun (WGS) entry which is preliminary data.</text>
</comment>
<proteinExistence type="predicted"/>
<protein>
    <submittedName>
        <fullName evidence="1">Uncharacterized protein</fullName>
    </submittedName>
</protein>
<dbReference type="EMBL" id="VXIV02000851">
    <property type="protein sequence ID" value="KAF6035622.1"/>
    <property type="molecule type" value="Genomic_DNA"/>
</dbReference>
<sequence length="77" mass="8478">MSLYFSLRTSASCIFCHCLNVLSTLNKVNRQYALLFDAGCGPGLMSTVFLAPYFDKVLGVENLLVPDRAGNSQQQTK</sequence>